<sequence length="390" mass="43898">MNAIDNEIFHIQSVQVRRLAPVQAVIPFQDATMGPFSTFSLSVITLTDEDGNIGEAPVFSAYVHLLEACLLPILFHSRNITYKELYQKLYWSIRNEGFRGTAASILGEVDLALHDLAARRKRKPLHRYLNAGKDNVLMYCSGGGTNYTYPELEKEIEYFLSCGTDCIKMKVGKHFGTAMDEDIARVKFVRKIIGDDIKLAVDANQIWTVDQALQFVNAVESENIAWFEEPVHSASITDIALLCEKSVIPISYGESERSAKVFPTLINAGVKHLQPTPYYLSSIGEWMEVRDLAIEASLDFSSGSYSLFTAAILAAAPDHFRVEYLYTLMKGLAVYFAVSPKLENGRFILPEIEGLPIRIDWDYWSRKGKIELDKTWTAEKSGSYRPIVLL</sequence>
<keyword evidence="6" id="KW-1185">Reference proteome</keyword>
<dbReference type="Gene3D" id="3.30.390.10">
    <property type="entry name" value="Enolase-like, N-terminal domain"/>
    <property type="match status" value="1"/>
</dbReference>
<dbReference type="SUPFAM" id="SSF51604">
    <property type="entry name" value="Enolase C-terminal domain-like"/>
    <property type="match status" value="1"/>
</dbReference>
<proteinExistence type="predicted"/>
<evidence type="ECO:0000259" key="4">
    <source>
        <dbReference type="SMART" id="SM00922"/>
    </source>
</evidence>
<feature type="domain" description="Mandelate racemase/muconate lactonizing enzyme C-terminal" evidence="4">
    <location>
        <begin position="150"/>
        <end position="249"/>
    </location>
</feature>
<dbReference type="GO" id="GO:0016052">
    <property type="term" value="P:carbohydrate catabolic process"/>
    <property type="evidence" value="ECO:0007669"/>
    <property type="project" value="TreeGrafter"/>
</dbReference>
<dbReference type="Pfam" id="PF13378">
    <property type="entry name" value="MR_MLE_C"/>
    <property type="match status" value="1"/>
</dbReference>
<comment type="caution">
    <text evidence="5">The sequence shown here is derived from an EMBL/GenBank/DDBJ whole genome shotgun (WGS) entry which is preliminary data.</text>
</comment>
<comment type="cofactor">
    <cofactor evidence="1">
        <name>Mg(2+)</name>
        <dbReference type="ChEBI" id="CHEBI:18420"/>
    </cofactor>
</comment>
<organism evidence="5 6">
    <name type="scientific">Pedobacter kyungheensis</name>
    <dbReference type="NCBI Taxonomy" id="1069985"/>
    <lineage>
        <taxon>Bacteria</taxon>
        <taxon>Pseudomonadati</taxon>
        <taxon>Bacteroidota</taxon>
        <taxon>Sphingobacteriia</taxon>
        <taxon>Sphingobacteriales</taxon>
        <taxon>Sphingobacteriaceae</taxon>
        <taxon>Pedobacter</taxon>
    </lineage>
</organism>
<evidence type="ECO:0000313" key="6">
    <source>
        <dbReference type="Proteomes" id="UP000031246"/>
    </source>
</evidence>
<dbReference type="RefSeq" id="WP_039470673.1">
    <property type="nucleotide sequence ID" value="NZ_JSYN01000001.1"/>
</dbReference>
<dbReference type="OrthoDB" id="9796450at2"/>
<reference evidence="5 6" key="1">
    <citation type="submission" date="2014-10" db="EMBL/GenBank/DDBJ databases">
        <title>Pedobacter Kyungheensis.</title>
        <authorList>
            <person name="Anderson B.M."/>
            <person name="Newman J.D."/>
        </authorList>
    </citation>
    <scope>NUCLEOTIDE SEQUENCE [LARGE SCALE GENOMIC DNA]</scope>
    <source>
        <strain evidence="5 6">KACC 16221</strain>
    </source>
</reference>
<dbReference type="AlphaFoldDB" id="A0A0C1FYT3"/>
<dbReference type="Gene3D" id="3.20.20.120">
    <property type="entry name" value="Enolase-like C-terminal domain"/>
    <property type="match status" value="1"/>
</dbReference>
<dbReference type="InterPro" id="IPR013342">
    <property type="entry name" value="Mandelate_racemase_C"/>
</dbReference>
<evidence type="ECO:0000313" key="5">
    <source>
        <dbReference type="EMBL" id="KIA96958.1"/>
    </source>
</evidence>
<name>A0A0C1FYT3_9SPHI</name>
<dbReference type="SMART" id="SM00922">
    <property type="entry name" value="MR_MLE"/>
    <property type="match status" value="1"/>
</dbReference>
<dbReference type="GO" id="GO:0016854">
    <property type="term" value="F:racemase and epimerase activity"/>
    <property type="evidence" value="ECO:0007669"/>
    <property type="project" value="UniProtKB-ARBA"/>
</dbReference>
<dbReference type="GO" id="GO:0000287">
    <property type="term" value="F:magnesium ion binding"/>
    <property type="evidence" value="ECO:0007669"/>
    <property type="project" value="TreeGrafter"/>
</dbReference>
<dbReference type="PANTHER" id="PTHR13794:SF58">
    <property type="entry name" value="MITOCHONDRIAL ENOLASE SUPERFAMILY MEMBER 1"/>
    <property type="match status" value="1"/>
</dbReference>
<dbReference type="PANTHER" id="PTHR13794">
    <property type="entry name" value="ENOLASE SUPERFAMILY, MANDELATE RACEMASE"/>
    <property type="match status" value="1"/>
</dbReference>
<evidence type="ECO:0000256" key="2">
    <source>
        <dbReference type="ARBA" id="ARBA00022723"/>
    </source>
</evidence>
<dbReference type="Proteomes" id="UP000031246">
    <property type="component" value="Unassembled WGS sequence"/>
</dbReference>
<dbReference type="SFLD" id="SFLDS00001">
    <property type="entry name" value="Enolase"/>
    <property type="match status" value="1"/>
</dbReference>
<evidence type="ECO:0000256" key="1">
    <source>
        <dbReference type="ARBA" id="ARBA00001946"/>
    </source>
</evidence>
<dbReference type="SUPFAM" id="SSF54826">
    <property type="entry name" value="Enolase N-terminal domain-like"/>
    <property type="match status" value="1"/>
</dbReference>
<dbReference type="InterPro" id="IPR029017">
    <property type="entry name" value="Enolase-like_N"/>
</dbReference>
<keyword evidence="2" id="KW-0479">Metal-binding</keyword>
<dbReference type="EMBL" id="JSYN01000001">
    <property type="protein sequence ID" value="KIA96958.1"/>
    <property type="molecule type" value="Genomic_DNA"/>
</dbReference>
<dbReference type="InterPro" id="IPR046945">
    <property type="entry name" value="RHMD-like"/>
</dbReference>
<accession>A0A0C1FYT3</accession>
<evidence type="ECO:0000256" key="3">
    <source>
        <dbReference type="ARBA" id="ARBA00022842"/>
    </source>
</evidence>
<gene>
    <name evidence="5" type="ORF">OC25_00705</name>
</gene>
<dbReference type="InterPro" id="IPR029065">
    <property type="entry name" value="Enolase_C-like"/>
</dbReference>
<keyword evidence="3" id="KW-0460">Magnesium</keyword>
<dbReference type="GO" id="GO:0016836">
    <property type="term" value="F:hydro-lyase activity"/>
    <property type="evidence" value="ECO:0007669"/>
    <property type="project" value="TreeGrafter"/>
</dbReference>
<dbReference type="InterPro" id="IPR036849">
    <property type="entry name" value="Enolase-like_C_sf"/>
</dbReference>
<protein>
    <recommendedName>
        <fullName evidence="4">Mandelate racemase/muconate lactonizing enzyme C-terminal domain-containing protein</fullName>
    </recommendedName>
</protein>